<evidence type="ECO:0000256" key="1">
    <source>
        <dbReference type="SAM" id="Phobius"/>
    </source>
</evidence>
<protein>
    <submittedName>
        <fullName evidence="2">Uncharacterized protein</fullName>
    </submittedName>
</protein>
<accession>A0A9N8RAR8</accession>
<dbReference type="AlphaFoldDB" id="A0A9N8RAR8"/>
<feature type="transmembrane region" description="Helical" evidence="1">
    <location>
        <begin position="132"/>
        <end position="151"/>
    </location>
</feature>
<feature type="transmembrane region" description="Helical" evidence="1">
    <location>
        <begin position="231"/>
        <end position="256"/>
    </location>
</feature>
<dbReference type="EMBL" id="CAJPIJ010000082">
    <property type="protein sequence ID" value="CAG1970363.1"/>
    <property type="molecule type" value="Genomic_DNA"/>
</dbReference>
<keyword evidence="1" id="KW-0812">Transmembrane</keyword>
<keyword evidence="1" id="KW-0472">Membrane</keyword>
<reference evidence="2" key="1">
    <citation type="submission" date="2021-03" db="EMBL/GenBank/DDBJ databases">
        <authorList>
            <person name="Alouane T."/>
            <person name="Langin T."/>
            <person name="Bonhomme L."/>
        </authorList>
    </citation>
    <scope>NUCLEOTIDE SEQUENCE</scope>
    <source>
        <strain evidence="2">MDC_Fg202</strain>
    </source>
</reference>
<feature type="transmembrane region" description="Helical" evidence="1">
    <location>
        <begin position="268"/>
        <end position="290"/>
    </location>
</feature>
<evidence type="ECO:0000313" key="2">
    <source>
        <dbReference type="EMBL" id="CAG1970363.1"/>
    </source>
</evidence>
<sequence length="311" mass="35574">SVYLHSFTYLLCSYTTAAMTKPEHHHMHRPKISTLENNPISPLLPYGSLILTCCVICIALITNCLERWILPRIYRRFYPDLEKDERRRRSFTYFHVGAFILISLVISTGYPMMDFLVGNAVFSAPVVNGGKVTVGDHLLVATEVYCAYYIFEMCFRTKFASYISIAHHVGLLIIAQTALSLFADPKKNHEATVEFYMCMVWGTFDVVVEIPIFLTMIIWRIKRDDALLLSRLAFGCCVWAVVGALTETIVTIHLLQSSWNQWGLEWKIITPVVFSLWITTQLYGSTRLYAMARAESRKAKCKSESEEDLPV</sequence>
<dbReference type="Proteomes" id="UP000746612">
    <property type="component" value="Unassembled WGS sequence"/>
</dbReference>
<evidence type="ECO:0000313" key="3">
    <source>
        <dbReference type="Proteomes" id="UP000746612"/>
    </source>
</evidence>
<feature type="non-terminal residue" evidence="2">
    <location>
        <position position="1"/>
    </location>
</feature>
<organism evidence="2 3">
    <name type="scientific">Gibberella zeae</name>
    <name type="common">Wheat head blight fungus</name>
    <name type="synonym">Fusarium graminearum</name>
    <dbReference type="NCBI Taxonomy" id="5518"/>
    <lineage>
        <taxon>Eukaryota</taxon>
        <taxon>Fungi</taxon>
        <taxon>Dikarya</taxon>
        <taxon>Ascomycota</taxon>
        <taxon>Pezizomycotina</taxon>
        <taxon>Sordariomycetes</taxon>
        <taxon>Hypocreomycetidae</taxon>
        <taxon>Hypocreales</taxon>
        <taxon>Nectriaceae</taxon>
        <taxon>Fusarium</taxon>
    </lineage>
</organism>
<proteinExistence type="predicted"/>
<keyword evidence="1" id="KW-1133">Transmembrane helix</keyword>
<feature type="transmembrane region" description="Helical" evidence="1">
    <location>
        <begin position="163"/>
        <end position="183"/>
    </location>
</feature>
<feature type="transmembrane region" description="Helical" evidence="1">
    <location>
        <begin position="195"/>
        <end position="219"/>
    </location>
</feature>
<feature type="transmembrane region" description="Helical" evidence="1">
    <location>
        <begin position="91"/>
        <end position="112"/>
    </location>
</feature>
<feature type="transmembrane region" description="Helical" evidence="1">
    <location>
        <begin position="46"/>
        <end position="70"/>
    </location>
</feature>
<comment type="caution">
    <text evidence="2">The sequence shown here is derived from an EMBL/GenBank/DDBJ whole genome shotgun (WGS) entry which is preliminary data.</text>
</comment>
<name>A0A9N8RAR8_GIBZA</name>
<gene>
    <name evidence="2" type="ORF">MDCFG202_LOCUS86009</name>
</gene>